<dbReference type="InterPro" id="IPR058752">
    <property type="entry name" value="RDRP_C_head"/>
</dbReference>
<comment type="catalytic activity">
    <reaction evidence="7 8">
        <text>RNA(n) + a ribonucleoside 5'-triphosphate = RNA(n+1) + diphosphate</text>
        <dbReference type="Rhea" id="RHEA:21248"/>
        <dbReference type="Rhea" id="RHEA-COMP:14527"/>
        <dbReference type="Rhea" id="RHEA-COMP:17342"/>
        <dbReference type="ChEBI" id="CHEBI:33019"/>
        <dbReference type="ChEBI" id="CHEBI:61557"/>
        <dbReference type="ChEBI" id="CHEBI:140395"/>
        <dbReference type="EC" id="2.7.7.48"/>
    </reaction>
</comment>
<dbReference type="EMBL" id="JAEVFJ010000040">
    <property type="protein sequence ID" value="KAH8087828.1"/>
    <property type="molecule type" value="Genomic_DNA"/>
</dbReference>
<keyword evidence="3 8" id="KW-0808">Transferase</keyword>
<feature type="domain" description="RDRP core" evidence="10">
    <location>
        <begin position="2"/>
        <end position="80"/>
    </location>
</feature>
<dbReference type="PANTHER" id="PTHR23079:SF55">
    <property type="entry name" value="RNA-DIRECTED RNA POLYMERASE"/>
    <property type="match status" value="1"/>
</dbReference>
<evidence type="ECO:0000256" key="4">
    <source>
        <dbReference type="ARBA" id="ARBA00022695"/>
    </source>
</evidence>
<evidence type="ECO:0000259" key="10">
    <source>
        <dbReference type="Pfam" id="PF05183"/>
    </source>
</evidence>
<evidence type="ECO:0000259" key="11">
    <source>
        <dbReference type="Pfam" id="PF26253"/>
    </source>
</evidence>
<evidence type="ECO:0000313" key="13">
    <source>
        <dbReference type="Proteomes" id="UP000813824"/>
    </source>
</evidence>
<protein>
    <recommendedName>
        <fullName evidence="8">RNA-dependent RNA polymerase</fullName>
        <ecNumber evidence="8">2.7.7.48</ecNumber>
    </recommendedName>
</protein>
<dbReference type="GO" id="GO:0003723">
    <property type="term" value="F:RNA binding"/>
    <property type="evidence" value="ECO:0007669"/>
    <property type="project" value="UniProtKB-KW"/>
</dbReference>
<evidence type="ECO:0000256" key="6">
    <source>
        <dbReference type="ARBA" id="ARBA00023158"/>
    </source>
</evidence>
<dbReference type="Pfam" id="PF26253">
    <property type="entry name" value="RdRP_head"/>
    <property type="match status" value="1"/>
</dbReference>
<proteinExistence type="inferred from homology"/>
<dbReference type="GO" id="GO:0003968">
    <property type="term" value="F:RNA-directed RNA polymerase activity"/>
    <property type="evidence" value="ECO:0007669"/>
    <property type="project" value="UniProtKB-KW"/>
</dbReference>
<sequence length="271" mass="31267">MAFADHPNYGPRSQQCLFLAKLASDAVDFPKSGIPVASIDIPVVKEYPDYMGKDYNSVRVFKKKPVKSYKSEKALGQMFRLIEEEPKFNQTSKEGWFDTRLRGFNVPEAYGNYLATAVLYKAQYEFELTGILRRYSISEAECVVGLLLRSPDTRLKVEKDYDLRVALREAYKELVSGEKERAQTFIEENPIEGDERDEQMWALAAYKVTYDQQYGRSLVDWSQLDRELGLPNEDSDEEEDNSEDDIPDSESCWSFPWIFHKALCALVRARS</sequence>
<evidence type="ECO:0000256" key="8">
    <source>
        <dbReference type="RuleBase" id="RU363098"/>
    </source>
</evidence>
<dbReference type="OrthoDB" id="6513042at2759"/>
<evidence type="ECO:0000256" key="1">
    <source>
        <dbReference type="ARBA" id="ARBA00005762"/>
    </source>
</evidence>
<evidence type="ECO:0000313" key="12">
    <source>
        <dbReference type="EMBL" id="KAH8087828.1"/>
    </source>
</evidence>
<feature type="domain" description="RDRP C-terminal head" evidence="11">
    <location>
        <begin position="110"/>
        <end position="266"/>
    </location>
</feature>
<dbReference type="InterPro" id="IPR057596">
    <property type="entry name" value="RDRP_core"/>
</dbReference>
<reference evidence="12" key="1">
    <citation type="journal article" date="2021" name="New Phytol.">
        <title>Evolutionary innovations through gain and loss of genes in the ectomycorrhizal Boletales.</title>
        <authorList>
            <person name="Wu G."/>
            <person name="Miyauchi S."/>
            <person name="Morin E."/>
            <person name="Kuo A."/>
            <person name="Drula E."/>
            <person name="Varga T."/>
            <person name="Kohler A."/>
            <person name="Feng B."/>
            <person name="Cao Y."/>
            <person name="Lipzen A."/>
            <person name="Daum C."/>
            <person name="Hundley H."/>
            <person name="Pangilinan J."/>
            <person name="Johnson J."/>
            <person name="Barry K."/>
            <person name="LaButti K."/>
            <person name="Ng V."/>
            <person name="Ahrendt S."/>
            <person name="Min B."/>
            <person name="Choi I.G."/>
            <person name="Park H."/>
            <person name="Plett J.M."/>
            <person name="Magnuson J."/>
            <person name="Spatafora J.W."/>
            <person name="Nagy L.G."/>
            <person name="Henrissat B."/>
            <person name="Grigoriev I.V."/>
            <person name="Yang Z.L."/>
            <person name="Xu J."/>
            <person name="Martin F.M."/>
        </authorList>
    </citation>
    <scope>NUCLEOTIDE SEQUENCE</scope>
    <source>
        <strain evidence="12">KKN 215</strain>
    </source>
</reference>
<keyword evidence="5 8" id="KW-0694">RNA-binding</keyword>
<evidence type="ECO:0000256" key="3">
    <source>
        <dbReference type="ARBA" id="ARBA00022679"/>
    </source>
</evidence>
<organism evidence="12 13">
    <name type="scientific">Cristinia sonorae</name>
    <dbReference type="NCBI Taxonomy" id="1940300"/>
    <lineage>
        <taxon>Eukaryota</taxon>
        <taxon>Fungi</taxon>
        <taxon>Dikarya</taxon>
        <taxon>Basidiomycota</taxon>
        <taxon>Agaricomycotina</taxon>
        <taxon>Agaricomycetes</taxon>
        <taxon>Agaricomycetidae</taxon>
        <taxon>Agaricales</taxon>
        <taxon>Pleurotineae</taxon>
        <taxon>Stephanosporaceae</taxon>
        <taxon>Cristinia</taxon>
    </lineage>
</organism>
<keyword evidence="13" id="KW-1185">Reference proteome</keyword>
<dbReference type="GO" id="GO:0031380">
    <property type="term" value="C:nuclear RNA-directed RNA polymerase complex"/>
    <property type="evidence" value="ECO:0007669"/>
    <property type="project" value="TreeGrafter"/>
</dbReference>
<dbReference type="InterPro" id="IPR007855">
    <property type="entry name" value="RDRP"/>
</dbReference>
<gene>
    <name evidence="12" type="ORF">BXZ70DRAFT_535849</name>
</gene>
<dbReference type="Pfam" id="PF05183">
    <property type="entry name" value="RdRP"/>
    <property type="match status" value="1"/>
</dbReference>
<feature type="region of interest" description="Disordered" evidence="9">
    <location>
        <begin position="229"/>
        <end position="249"/>
    </location>
</feature>
<comment type="caution">
    <text evidence="12">The sequence shown here is derived from an EMBL/GenBank/DDBJ whole genome shotgun (WGS) entry which is preliminary data.</text>
</comment>
<keyword evidence="6" id="KW-0943">RNA-mediated gene silencing</keyword>
<keyword evidence="2 8" id="KW-0696">RNA-directed RNA polymerase</keyword>
<evidence type="ECO:0000256" key="7">
    <source>
        <dbReference type="ARBA" id="ARBA00048744"/>
    </source>
</evidence>
<keyword evidence="4 8" id="KW-0548">Nucleotidyltransferase</keyword>
<dbReference type="GO" id="GO:0030422">
    <property type="term" value="P:siRNA processing"/>
    <property type="evidence" value="ECO:0007669"/>
    <property type="project" value="TreeGrafter"/>
</dbReference>
<dbReference type="Proteomes" id="UP000813824">
    <property type="component" value="Unassembled WGS sequence"/>
</dbReference>
<name>A0A8K0UGY0_9AGAR</name>
<evidence type="ECO:0000256" key="2">
    <source>
        <dbReference type="ARBA" id="ARBA00022484"/>
    </source>
</evidence>
<evidence type="ECO:0000256" key="5">
    <source>
        <dbReference type="ARBA" id="ARBA00022884"/>
    </source>
</evidence>
<dbReference type="AlphaFoldDB" id="A0A8K0UGY0"/>
<dbReference type="PANTHER" id="PTHR23079">
    <property type="entry name" value="RNA-DEPENDENT RNA POLYMERASE"/>
    <property type="match status" value="1"/>
</dbReference>
<evidence type="ECO:0000256" key="9">
    <source>
        <dbReference type="SAM" id="MobiDB-lite"/>
    </source>
</evidence>
<dbReference type="EC" id="2.7.7.48" evidence="8"/>
<feature type="compositionally biased region" description="Acidic residues" evidence="9">
    <location>
        <begin position="233"/>
        <end position="248"/>
    </location>
</feature>
<accession>A0A8K0UGY0</accession>
<comment type="similarity">
    <text evidence="1 8">Belongs to the RdRP family.</text>
</comment>